<protein>
    <submittedName>
        <fullName evidence="2">DUF6370 family protein</fullName>
    </submittedName>
</protein>
<feature type="chain" id="PRO_5045301250" evidence="1">
    <location>
        <begin position="19"/>
        <end position="108"/>
    </location>
</feature>
<dbReference type="Proteomes" id="UP001600109">
    <property type="component" value="Unassembled WGS sequence"/>
</dbReference>
<keyword evidence="3" id="KW-1185">Reference proteome</keyword>
<dbReference type="InterPro" id="IPR045950">
    <property type="entry name" value="DUF6370"/>
</dbReference>
<comment type="caution">
    <text evidence="2">The sequence shown here is derived from an EMBL/GenBank/DDBJ whole genome shotgun (WGS) entry which is preliminary data.</text>
</comment>
<sequence length="108" mass="11788">MKNILAVLFVFLAVSVNAQDKKEKPKTQIVDAACGQCQFAMEGHGCELAVRIDGKSYFVDGSSIDSHGDAHANDGFCAAVRKAEVVGEIKDNRFVVSKFKLLPEEKKK</sequence>
<reference evidence="2 3" key="1">
    <citation type="submission" date="2024-06" db="EMBL/GenBank/DDBJ databases">
        <title>Flavobacterium spp. isolated from glacier.</title>
        <authorList>
            <person name="Han D."/>
        </authorList>
    </citation>
    <scope>NUCLEOTIDE SEQUENCE [LARGE SCALE GENOMIC DNA]</scope>
    <source>
        <strain evidence="2 3">LS2P90</strain>
    </source>
</reference>
<accession>A0ABW6HSB0</accession>
<evidence type="ECO:0000313" key="3">
    <source>
        <dbReference type="Proteomes" id="UP001600109"/>
    </source>
</evidence>
<dbReference type="RefSeq" id="WP_379853526.1">
    <property type="nucleotide sequence ID" value="NZ_JBHZPZ010000002.1"/>
</dbReference>
<name>A0ABW6HSB0_9FLAO</name>
<proteinExistence type="predicted"/>
<evidence type="ECO:0000256" key="1">
    <source>
        <dbReference type="SAM" id="SignalP"/>
    </source>
</evidence>
<organism evidence="2 3">
    <name type="scientific">Flavobacterium xylosi</name>
    <dbReference type="NCBI Taxonomy" id="3230415"/>
    <lineage>
        <taxon>Bacteria</taxon>
        <taxon>Pseudomonadati</taxon>
        <taxon>Bacteroidota</taxon>
        <taxon>Flavobacteriia</taxon>
        <taxon>Flavobacteriales</taxon>
        <taxon>Flavobacteriaceae</taxon>
        <taxon>Flavobacterium</taxon>
    </lineage>
</organism>
<feature type="signal peptide" evidence="1">
    <location>
        <begin position="1"/>
        <end position="18"/>
    </location>
</feature>
<evidence type="ECO:0000313" key="2">
    <source>
        <dbReference type="EMBL" id="MFE3866878.1"/>
    </source>
</evidence>
<dbReference type="Pfam" id="PF19897">
    <property type="entry name" value="DUF6370"/>
    <property type="match status" value="1"/>
</dbReference>
<dbReference type="EMBL" id="JBHZPZ010000002">
    <property type="protein sequence ID" value="MFE3866878.1"/>
    <property type="molecule type" value="Genomic_DNA"/>
</dbReference>
<keyword evidence="1" id="KW-0732">Signal</keyword>
<gene>
    <name evidence="2" type="ORF">ACFX5E_02175</name>
</gene>